<evidence type="ECO:0000256" key="2">
    <source>
        <dbReference type="ARBA" id="ARBA00022475"/>
    </source>
</evidence>
<dbReference type="PANTHER" id="PTHR30213">
    <property type="entry name" value="INNER MEMBRANE PROTEIN YHJD"/>
    <property type="match status" value="1"/>
</dbReference>
<evidence type="ECO:0000256" key="3">
    <source>
        <dbReference type="ARBA" id="ARBA00022692"/>
    </source>
</evidence>
<comment type="subcellular location">
    <subcellularLocation>
        <location evidence="1">Cell membrane</location>
        <topology evidence="1">Multi-pass membrane protein</topology>
    </subcellularLocation>
</comment>
<dbReference type="Proteomes" id="UP000265715">
    <property type="component" value="Unassembled WGS sequence"/>
</dbReference>
<evidence type="ECO:0000313" key="8">
    <source>
        <dbReference type="Proteomes" id="UP000265715"/>
    </source>
</evidence>
<keyword evidence="8" id="KW-1185">Reference proteome</keyword>
<evidence type="ECO:0000313" key="7">
    <source>
        <dbReference type="EMBL" id="RIH81411.1"/>
    </source>
</evidence>
<sequence>MWSLVRRTFQEWQEDRVPVLASSLAFYTVFSLAPLLVIVIAVAGLVFDQAQAREQILLEFGGLVGEQGRELLATMLEGASRQGSGLWAGLVGVFTLLLGASGVFLQLKQALNTVWDVQAEKKGGMSALVRARLAAVGMVLGLGFLVLASLVASAALAAFGDWAFGDLPGSRLLWQAVNFAFAFAVLTLVFALLFKYLPDTPVAWRDVWVGALVTSLLFNLGRFLIGQYLGHSAAASTFGAAGALVVLLLWVYYSAQIVLLGAEFTQVWAKTRGSRAAEAQAEGE</sequence>
<gene>
    <name evidence="7" type="ORF">Mterra_03179</name>
</gene>
<evidence type="ECO:0000256" key="4">
    <source>
        <dbReference type="ARBA" id="ARBA00022989"/>
    </source>
</evidence>
<feature type="transmembrane region" description="Helical" evidence="6">
    <location>
        <begin position="207"/>
        <end position="225"/>
    </location>
</feature>
<dbReference type="EMBL" id="QXDL01000176">
    <property type="protein sequence ID" value="RIH81411.1"/>
    <property type="molecule type" value="Genomic_DNA"/>
</dbReference>
<reference evidence="7 8" key="1">
    <citation type="submission" date="2018-08" db="EMBL/GenBank/DDBJ databases">
        <title>Meiothermus terrae DSM 26712 genome sequencing project.</title>
        <authorList>
            <person name="Da Costa M.S."/>
            <person name="Albuquerque L."/>
            <person name="Raposo P."/>
            <person name="Froufe H.J.C."/>
            <person name="Barroso C.S."/>
            <person name="Egas C."/>
        </authorList>
    </citation>
    <scope>NUCLEOTIDE SEQUENCE [LARGE SCALE GENOMIC DNA]</scope>
    <source>
        <strain evidence="7 8">DSM 26712</strain>
    </source>
</reference>
<accession>A0A399EGJ7</accession>
<comment type="caution">
    <text evidence="7">The sequence shown here is derived from an EMBL/GenBank/DDBJ whole genome shotgun (WGS) entry which is preliminary data.</text>
</comment>
<dbReference type="PANTHER" id="PTHR30213:SF1">
    <property type="entry name" value="INNER MEMBRANE PROTEIN YHJD"/>
    <property type="match status" value="1"/>
</dbReference>
<feature type="transmembrane region" description="Helical" evidence="6">
    <location>
        <begin position="24"/>
        <end position="47"/>
    </location>
</feature>
<dbReference type="InterPro" id="IPR017039">
    <property type="entry name" value="Virul_fac_BrkB"/>
</dbReference>
<keyword evidence="2" id="KW-1003">Cell membrane</keyword>
<name>A0A399EGJ7_9DEIN</name>
<feature type="transmembrane region" description="Helical" evidence="6">
    <location>
        <begin position="232"/>
        <end position="253"/>
    </location>
</feature>
<keyword evidence="3 6" id="KW-0812">Transmembrane</keyword>
<dbReference type="AlphaFoldDB" id="A0A399EGJ7"/>
<evidence type="ECO:0000256" key="1">
    <source>
        <dbReference type="ARBA" id="ARBA00004651"/>
    </source>
</evidence>
<keyword evidence="4 6" id="KW-1133">Transmembrane helix</keyword>
<protein>
    <submittedName>
        <fullName evidence="7">YihY family inner membrane protein</fullName>
    </submittedName>
</protein>
<dbReference type="Pfam" id="PF03631">
    <property type="entry name" value="Virul_fac_BrkB"/>
    <property type="match status" value="1"/>
</dbReference>
<feature type="transmembrane region" description="Helical" evidence="6">
    <location>
        <begin position="133"/>
        <end position="160"/>
    </location>
</feature>
<evidence type="ECO:0000256" key="5">
    <source>
        <dbReference type="ARBA" id="ARBA00023136"/>
    </source>
</evidence>
<feature type="transmembrane region" description="Helical" evidence="6">
    <location>
        <begin position="172"/>
        <end position="195"/>
    </location>
</feature>
<proteinExistence type="predicted"/>
<keyword evidence="5 6" id="KW-0472">Membrane</keyword>
<dbReference type="GO" id="GO:0005886">
    <property type="term" value="C:plasma membrane"/>
    <property type="evidence" value="ECO:0007669"/>
    <property type="project" value="UniProtKB-SubCell"/>
</dbReference>
<evidence type="ECO:0000256" key="6">
    <source>
        <dbReference type="SAM" id="Phobius"/>
    </source>
</evidence>
<feature type="transmembrane region" description="Helical" evidence="6">
    <location>
        <begin position="85"/>
        <end position="107"/>
    </location>
</feature>
<dbReference type="PIRSF" id="PIRSF035875">
    <property type="entry name" value="RNase_BN"/>
    <property type="match status" value="1"/>
</dbReference>
<organism evidence="7 8">
    <name type="scientific">Calidithermus terrae</name>
    <dbReference type="NCBI Taxonomy" id="1408545"/>
    <lineage>
        <taxon>Bacteria</taxon>
        <taxon>Thermotogati</taxon>
        <taxon>Deinococcota</taxon>
        <taxon>Deinococci</taxon>
        <taxon>Thermales</taxon>
        <taxon>Thermaceae</taxon>
        <taxon>Calidithermus</taxon>
    </lineage>
</organism>
<dbReference type="NCBIfam" id="TIGR00765">
    <property type="entry name" value="yihY_not_rbn"/>
    <property type="match status" value="1"/>
</dbReference>
<dbReference type="OrthoDB" id="9797028at2"/>
<dbReference type="RefSeq" id="WP_119316117.1">
    <property type="nucleotide sequence ID" value="NZ_QXDL01000176.1"/>
</dbReference>